<organism evidence="3 4">
    <name type="scientific">Pseudocohnilembus persalinus</name>
    <name type="common">Ciliate</name>
    <dbReference type="NCBI Taxonomy" id="266149"/>
    <lineage>
        <taxon>Eukaryota</taxon>
        <taxon>Sar</taxon>
        <taxon>Alveolata</taxon>
        <taxon>Ciliophora</taxon>
        <taxon>Intramacronucleata</taxon>
        <taxon>Oligohymenophorea</taxon>
        <taxon>Scuticociliatia</taxon>
        <taxon>Philasterida</taxon>
        <taxon>Pseudocohnilembidae</taxon>
        <taxon>Pseudocohnilembus</taxon>
    </lineage>
</organism>
<dbReference type="GO" id="GO:0004674">
    <property type="term" value="F:protein serine/threonine kinase activity"/>
    <property type="evidence" value="ECO:0007669"/>
    <property type="project" value="TreeGrafter"/>
</dbReference>
<dbReference type="GO" id="GO:0005524">
    <property type="term" value="F:ATP binding"/>
    <property type="evidence" value="ECO:0007669"/>
    <property type="project" value="UniProtKB-UniRule"/>
</dbReference>
<dbReference type="PROSITE" id="PS50011">
    <property type="entry name" value="PROTEIN_KINASE_DOM"/>
    <property type="match status" value="1"/>
</dbReference>
<protein>
    <submittedName>
        <fullName evidence="3">Protein kinase-like domain</fullName>
    </submittedName>
</protein>
<dbReference type="GO" id="GO:0005737">
    <property type="term" value="C:cytoplasm"/>
    <property type="evidence" value="ECO:0007669"/>
    <property type="project" value="TreeGrafter"/>
</dbReference>
<dbReference type="OrthoDB" id="5337378at2759"/>
<evidence type="ECO:0000256" key="1">
    <source>
        <dbReference type="PROSITE-ProRule" id="PRU10141"/>
    </source>
</evidence>
<reference evidence="3 4" key="1">
    <citation type="journal article" date="2015" name="Sci. Rep.">
        <title>Genome of the facultative scuticociliatosis pathogen Pseudocohnilembus persalinus provides insight into its virulence through horizontal gene transfer.</title>
        <authorList>
            <person name="Xiong J."/>
            <person name="Wang G."/>
            <person name="Cheng J."/>
            <person name="Tian M."/>
            <person name="Pan X."/>
            <person name="Warren A."/>
            <person name="Jiang C."/>
            <person name="Yuan D."/>
            <person name="Miao W."/>
        </authorList>
    </citation>
    <scope>NUCLEOTIDE SEQUENCE [LARGE SCALE GENOMIC DNA]</scope>
    <source>
        <strain evidence="3">36N120E</strain>
    </source>
</reference>
<keyword evidence="1" id="KW-0547">Nucleotide-binding</keyword>
<dbReference type="InterPro" id="IPR011009">
    <property type="entry name" value="Kinase-like_dom_sf"/>
</dbReference>
<evidence type="ECO:0000313" key="4">
    <source>
        <dbReference type="Proteomes" id="UP000054937"/>
    </source>
</evidence>
<dbReference type="PROSITE" id="PS00107">
    <property type="entry name" value="PROTEIN_KINASE_ATP"/>
    <property type="match status" value="1"/>
</dbReference>
<dbReference type="PANTHER" id="PTHR24361">
    <property type="entry name" value="MITOGEN-ACTIVATED KINASE KINASE KINASE"/>
    <property type="match status" value="1"/>
</dbReference>
<dbReference type="SMART" id="SM00220">
    <property type="entry name" value="S_TKc"/>
    <property type="match status" value="1"/>
</dbReference>
<dbReference type="InterPro" id="IPR017441">
    <property type="entry name" value="Protein_kinase_ATP_BS"/>
</dbReference>
<feature type="binding site" evidence="1">
    <location>
        <position position="65"/>
    </location>
    <ligand>
        <name>ATP</name>
        <dbReference type="ChEBI" id="CHEBI:30616"/>
    </ligand>
</feature>
<keyword evidence="1" id="KW-0067">ATP-binding</keyword>
<dbReference type="Pfam" id="PF00069">
    <property type="entry name" value="Pkinase"/>
    <property type="match status" value="1"/>
</dbReference>
<evidence type="ECO:0000313" key="3">
    <source>
        <dbReference type="EMBL" id="KRX09973.1"/>
    </source>
</evidence>
<keyword evidence="4" id="KW-1185">Reference proteome</keyword>
<comment type="caution">
    <text evidence="3">The sequence shown here is derived from an EMBL/GenBank/DDBJ whole genome shotgun (WGS) entry which is preliminary data.</text>
</comment>
<dbReference type="EMBL" id="LDAU01000041">
    <property type="protein sequence ID" value="KRX09973.1"/>
    <property type="molecule type" value="Genomic_DNA"/>
</dbReference>
<dbReference type="Proteomes" id="UP000054937">
    <property type="component" value="Unassembled WGS sequence"/>
</dbReference>
<proteinExistence type="predicted"/>
<dbReference type="InterPro" id="IPR000719">
    <property type="entry name" value="Prot_kinase_dom"/>
</dbReference>
<gene>
    <name evidence="3" type="ORF">PPERSA_08374</name>
</gene>
<evidence type="ECO:0000259" key="2">
    <source>
        <dbReference type="PROSITE" id="PS50011"/>
    </source>
</evidence>
<name>A0A0V0R6X0_PSEPJ</name>
<dbReference type="InParanoid" id="A0A0V0R6X0"/>
<keyword evidence="3" id="KW-0418">Kinase</keyword>
<accession>A0A0V0R6X0</accession>
<dbReference type="Gene3D" id="1.10.510.10">
    <property type="entry name" value="Transferase(Phosphotransferase) domain 1"/>
    <property type="match status" value="1"/>
</dbReference>
<feature type="domain" description="Protein kinase" evidence="2">
    <location>
        <begin position="36"/>
        <end position="161"/>
    </location>
</feature>
<dbReference type="AlphaFoldDB" id="A0A0V0R6X0"/>
<sequence>MGLQIKITCKQFQKIMNNFDDIKQYEIDEQELKKKFKIHYQIGKGSYGEVYKVSNLQTGKLFALKYSICQKCEFYYNFKQELQFMEFSDENLIKYHEMYFSKDSFFDKYKYYIVMEHCESDLEKKIKEQNQKKEPFTQQQAYSYMFQIISGLHYLHEKSYD</sequence>
<dbReference type="SUPFAM" id="SSF56112">
    <property type="entry name" value="Protein kinase-like (PK-like)"/>
    <property type="match status" value="1"/>
</dbReference>
<dbReference type="InterPro" id="IPR053235">
    <property type="entry name" value="Ser_Thr_kinase"/>
</dbReference>
<keyword evidence="3" id="KW-0808">Transferase</keyword>